<keyword evidence="3" id="KW-1185">Reference proteome</keyword>
<reference evidence="2 3" key="1">
    <citation type="submission" date="2017-03" db="EMBL/GenBank/DDBJ databases">
        <title>Draft Genome sequence of Marispirochaeta sp. strain JC444.</title>
        <authorList>
            <person name="Shivani Y."/>
            <person name="Subhash Y."/>
            <person name="Sasikala C."/>
            <person name="Ramana C."/>
        </authorList>
    </citation>
    <scope>NUCLEOTIDE SEQUENCE [LARGE SCALE GENOMIC DNA]</scope>
    <source>
        <strain evidence="2 3">JC444</strain>
    </source>
</reference>
<gene>
    <name evidence="2" type="ORF">B4O97_01700</name>
</gene>
<feature type="region of interest" description="Disordered" evidence="1">
    <location>
        <begin position="50"/>
        <end position="83"/>
    </location>
</feature>
<protein>
    <submittedName>
        <fullName evidence="2">Uncharacterized protein</fullName>
    </submittedName>
</protein>
<dbReference type="EMBL" id="MWQY01000002">
    <property type="protein sequence ID" value="ORC37741.1"/>
    <property type="molecule type" value="Genomic_DNA"/>
</dbReference>
<name>A0A1Y1S2Z6_9SPIO</name>
<dbReference type="STRING" id="1963862.B4O97_01700"/>
<accession>A0A1Y1S2Z6</accession>
<evidence type="ECO:0000256" key="1">
    <source>
        <dbReference type="SAM" id="MobiDB-lite"/>
    </source>
</evidence>
<sequence length="83" mass="9387">MVTKSKNPIGFCRKYAKKPEKEVPDFLQKSDPEGWAQRIAVQFASPRSWQGFPEGKIPRMTAGSPKKRATGDSDRSFFRAGRI</sequence>
<proteinExistence type="predicted"/>
<dbReference type="AlphaFoldDB" id="A0A1Y1S2Z6"/>
<comment type="caution">
    <text evidence="2">The sequence shown here is derived from an EMBL/GenBank/DDBJ whole genome shotgun (WGS) entry which is preliminary data.</text>
</comment>
<evidence type="ECO:0000313" key="3">
    <source>
        <dbReference type="Proteomes" id="UP000192343"/>
    </source>
</evidence>
<evidence type="ECO:0000313" key="2">
    <source>
        <dbReference type="EMBL" id="ORC37741.1"/>
    </source>
</evidence>
<organism evidence="2 3">
    <name type="scientific">Marispirochaeta aestuarii</name>
    <dbReference type="NCBI Taxonomy" id="1963862"/>
    <lineage>
        <taxon>Bacteria</taxon>
        <taxon>Pseudomonadati</taxon>
        <taxon>Spirochaetota</taxon>
        <taxon>Spirochaetia</taxon>
        <taxon>Spirochaetales</taxon>
        <taxon>Spirochaetaceae</taxon>
        <taxon>Marispirochaeta</taxon>
    </lineage>
</organism>
<dbReference type="Proteomes" id="UP000192343">
    <property type="component" value="Unassembled WGS sequence"/>
</dbReference>